<dbReference type="InterPro" id="IPR003593">
    <property type="entry name" value="AAA+_ATPase"/>
</dbReference>
<dbReference type="InterPro" id="IPR050763">
    <property type="entry name" value="ABC_transporter_ATP-binding"/>
</dbReference>
<name>A0ABD5PQN2_9EURY</name>
<feature type="compositionally biased region" description="Acidic residues" evidence="5">
    <location>
        <begin position="7"/>
        <end position="30"/>
    </location>
</feature>
<dbReference type="PANTHER" id="PTHR42711:SF5">
    <property type="entry name" value="ABC TRANSPORTER ATP-BINDING PROTEIN NATA"/>
    <property type="match status" value="1"/>
</dbReference>
<dbReference type="Pfam" id="PF00005">
    <property type="entry name" value="ABC_tran"/>
    <property type="match status" value="1"/>
</dbReference>
<evidence type="ECO:0000256" key="3">
    <source>
        <dbReference type="ARBA" id="ARBA00022741"/>
    </source>
</evidence>
<dbReference type="Proteomes" id="UP001595898">
    <property type="component" value="Unassembled WGS sequence"/>
</dbReference>
<keyword evidence="2" id="KW-0813">Transport</keyword>
<evidence type="ECO:0000256" key="1">
    <source>
        <dbReference type="ARBA" id="ARBA00005417"/>
    </source>
</evidence>
<dbReference type="SUPFAM" id="SSF52540">
    <property type="entry name" value="P-loop containing nucleoside triphosphate hydrolases"/>
    <property type="match status" value="1"/>
</dbReference>
<feature type="region of interest" description="Disordered" evidence="5">
    <location>
        <begin position="1"/>
        <end position="41"/>
    </location>
</feature>
<reference evidence="7 8" key="1">
    <citation type="journal article" date="2019" name="Int. J. Syst. Evol. Microbiol.">
        <title>The Global Catalogue of Microorganisms (GCM) 10K type strain sequencing project: providing services to taxonomists for standard genome sequencing and annotation.</title>
        <authorList>
            <consortium name="The Broad Institute Genomics Platform"/>
            <consortium name="The Broad Institute Genome Sequencing Center for Infectious Disease"/>
            <person name="Wu L."/>
            <person name="Ma J."/>
        </authorList>
    </citation>
    <scope>NUCLEOTIDE SEQUENCE [LARGE SCALE GENOMIC DNA]</scope>
    <source>
        <strain evidence="7 8">WLHS5</strain>
    </source>
</reference>
<gene>
    <name evidence="7" type="ORF">ACFO5R_13370</name>
</gene>
<dbReference type="GO" id="GO:0005524">
    <property type="term" value="F:ATP binding"/>
    <property type="evidence" value="ECO:0007669"/>
    <property type="project" value="UniProtKB-KW"/>
</dbReference>
<dbReference type="PROSITE" id="PS50893">
    <property type="entry name" value="ABC_TRANSPORTER_2"/>
    <property type="match status" value="1"/>
</dbReference>
<sequence length="260" mass="28251">MTRTDSTTDETDIEAGEPSADADDTAAADDSDGRASEAVGTATPTLSLSGVTKRYGPTTALDDVSIAFEPGRFHGLIGPNGSGKTTLFALLAGLARPTSGRVDAETARVGYSFQEPRYYPDLTVWENLAVFRGFVDDPPPESWLDTLVEELRLGPAEHRRADELSGGFRKKLDLGLALVKRPQYLLLDEPLADVDDYSRRRIRSFLESYRAGDRTVVVSTHNVAAFADLFDRVTIIVDGEIRADGPPADDVVGQYRDALE</sequence>
<keyword evidence="3" id="KW-0547">Nucleotide-binding</keyword>
<dbReference type="CDD" id="cd03230">
    <property type="entry name" value="ABC_DR_subfamily_A"/>
    <property type="match status" value="1"/>
</dbReference>
<proteinExistence type="inferred from homology"/>
<organism evidence="7 8">
    <name type="scientific">Halosolutus amylolyticus</name>
    <dbReference type="NCBI Taxonomy" id="2932267"/>
    <lineage>
        <taxon>Archaea</taxon>
        <taxon>Methanobacteriati</taxon>
        <taxon>Methanobacteriota</taxon>
        <taxon>Stenosarchaea group</taxon>
        <taxon>Halobacteria</taxon>
        <taxon>Halobacteriales</taxon>
        <taxon>Natrialbaceae</taxon>
        <taxon>Halosolutus</taxon>
    </lineage>
</organism>
<dbReference type="AlphaFoldDB" id="A0ABD5PQN2"/>
<dbReference type="SMART" id="SM00382">
    <property type="entry name" value="AAA"/>
    <property type="match status" value="1"/>
</dbReference>
<dbReference type="RefSeq" id="WP_250140401.1">
    <property type="nucleotide sequence ID" value="NZ_JALIQP010000002.1"/>
</dbReference>
<protein>
    <submittedName>
        <fullName evidence="7">ABC transporter ATP-binding protein</fullName>
    </submittedName>
</protein>
<evidence type="ECO:0000313" key="8">
    <source>
        <dbReference type="Proteomes" id="UP001595898"/>
    </source>
</evidence>
<dbReference type="EMBL" id="JBHSFA010000007">
    <property type="protein sequence ID" value="MFC4542912.1"/>
    <property type="molecule type" value="Genomic_DNA"/>
</dbReference>
<dbReference type="InterPro" id="IPR003439">
    <property type="entry name" value="ABC_transporter-like_ATP-bd"/>
</dbReference>
<evidence type="ECO:0000259" key="6">
    <source>
        <dbReference type="PROSITE" id="PS50893"/>
    </source>
</evidence>
<evidence type="ECO:0000256" key="5">
    <source>
        <dbReference type="SAM" id="MobiDB-lite"/>
    </source>
</evidence>
<comment type="caution">
    <text evidence="7">The sequence shown here is derived from an EMBL/GenBank/DDBJ whole genome shotgun (WGS) entry which is preliminary data.</text>
</comment>
<evidence type="ECO:0000256" key="4">
    <source>
        <dbReference type="ARBA" id="ARBA00022840"/>
    </source>
</evidence>
<dbReference type="PANTHER" id="PTHR42711">
    <property type="entry name" value="ABC TRANSPORTER ATP-BINDING PROTEIN"/>
    <property type="match status" value="1"/>
</dbReference>
<comment type="similarity">
    <text evidence="1">Belongs to the ABC transporter superfamily.</text>
</comment>
<dbReference type="InterPro" id="IPR027417">
    <property type="entry name" value="P-loop_NTPase"/>
</dbReference>
<evidence type="ECO:0000313" key="7">
    <source>
        <dbReference type="EMBL" id="MFC4542912.1"/>
    </source>
</evidence>
<accession>A0ABD5PQN2</accession>
<keyword evidence="8" id="KW-1185">Reference proteome</keyword>
<evidence type="ECO:0000256" key="2">
    <source>
        <dbReference type="ARBA" id="ARBA00022448"/>
    </source>
</evidence>
<feature type="domain" description="ABC transporter" evidence="6">
    <location>
        <begin position="46"/>
        <end position="255"/>
    </location>
</feature>
<dbReference type="Gene3D" id="3.40.50.300">
    <property type="entry name" value="P-loop containing nucleotide triphosphate hydrolases"/>
    <property type="match status" value="1"/>
</dbReference>
<keyword evidence="4 7" id="KW-0067">ATP-binding</keyword>